<protein>
    <submittedName>
        <fullName evidence="1">Uncharacterized protein</fullName>
    </submittedName>
</protein>
<comment type="caution">
    <text evidence="1">The sequence shown here is derived from an EMBL/GenBank/DDBJ whole genome shotgun (WGS) entry which is preliminary data.</text>
</comment>
<sequence length="202" mass="22589">MPAGFLLQYMQAKLKGKSEYLDLTLGYGGTYDLGTPTLEHIAFSGCDRGVGVFFMIDENRCFAANIDIRGNITEGDVSIELKARASTAIDSQIRTRLEKESRDASWGPRTARMRESLVVVGLGARSRATSMDGYARYAVCAAVQEWLAMDMDQRKEPVAYRGLVVKRSGKVKQRAEKSLSAWRWRAVGVQTARGAWRFMMCR</sequence>
<reference evidence="1 2" key="1">
    <citation type="submission" date="2021-11" db="EMBL/GenBank/DDBJ databases">
        <title>Black yeast isolated from Biological Soil Crust.</title>
        <authorList>
            <person name="Kurbessoian T."/>
        </authorList>
    </citation>
    <scope>NUCLEOTIDE SEQUENCE [LARGE SCALE GENOMIC DNA]</scope>
    <source>
        <strain evidence="1 2">CCFEE 5522</strain>
    </source>
</reference>
<name>A0AAV9JNL6_9PEZI</name>
<accession>A0AAV9JNL6</accession>
<proteinExistence type="predicted"/>
<dbReference type="Proteomes" id="UP001324427">
    <property type="component" value="Unassembled WGS sequence"/>
</dbReference>
<keyword evidence="2" id="KW-1185">Reference proteome</keyword>
<organism evidence="1 2">
    <name type="scientific">Oleoguttula mirabilis</name>
    <dbReference type="NCBI Taxonomy" id="1507867"/>
    <lineage>
        <taxon>Eukaryota</taxon>
        <taxon>Fungi</taxon>
        <taxon>Dikarya</taxon>
        <taxon>Ascomycota</taxon>
        <taxon>Pezizomycotina</taxon>
        <taxon>Dothideomycetes</taxon>
        <taxon>Dothideomycetidae</taxon>
        <taxon>Mycosphaerellales</taxon>
        <taxon>Teratosphaeriaceae</taxon>
        <taxon>Oleoguttula</taxon>
    </lineage>
</organism>
<evidence type="ECO:0000313" key="2">
    <source>
        <dbReference type="Proteomes" id="UP001324427"/>
    </source>
</evidence>
<dbReference type="EMBL" id="JAVFHQ010000013">
    <property type="protein sequence ID" value="KAK4546953.1"/>
    <property type="molecule type" value="Genomic_DNA"/>
</dbReference>
<dbReference type="AlphaFoldDB" id="A0AAV9JNL6"/>
<evidence type="ECO:0000313" key="1">
    <source>
        <dbReference type="EMBL" id="KAK4546953.1"/>
    </source>
</evidence>
<gene>
    <name evidence="1" type="ORF">LTR36_001685</name>
</gene>